<dbReference type="EMBL" id="RFFJ01000027">
    <property type="protein sequence ID" value="RMI43211.1"/>
    <property type="molecule type" value="Genomic_DNA"/>
</dbReference>
<dbReference type="InterPro" id="IPR036388">
    <property type="entry name" value="WH-like_DNA-bd_sf"/>
</dbReference>
<protein>
    <submittedName>
        <fullName evidence="1">MarR family transcriptional regulator</fullName>
    </submittedName>
</protein>
<keyword evidence="2" id="KW-1185">Reference proteome</keyword>
<dbReference type="Gene3D" id="1.10.10.10">
    <property type="entry name" value="Winged helix-like DNA-binding domain superfamily/Winged helix DNA-binding domain"/>
    <property type="match status" value="1"/>
</dbReference>
<reference evidence="1 2" key="1">
    <citation type="submission" date="2018-10" db="EMBL/GenBank/DDBJ databases">
        <title>Isolation, diversity and antifungal activity of actinobacteria from wheat.</title>
        <authorList>
            <person name="Han C."/>
        </authorList>
    </citation>
    <scope>NUCLEOTIDE SEQUENCE [LARGE SCALE GENOMIC DNA]</scope>
    <source>
        <strain evidence="1 2">NEAU-YY642</strain>
    </source>
</reference>
<dbReference type="AlphaFoldDB" id="A0A3M2M0N4"/>
<dbReference type="InterPro" id="IPR036390">
    <property type="entry name" value="WH_DNA-bd_sf"/>
</dbReference>
<sequence length="155" mass="17294">MGGEPVETATRRPIGYWLKHLHNLLEEQLETTLAHHRVGRRHWQTLNSVAQHPHGEAELREALAPFWGQGEPALGPLLDDLTERGWVVRQPDTDALALTDRGAAVHAELTRHVQRTRALLLTGVSPERYTDTVHTLATMAGNVERALAEERSKSA</sequence>
<organism evidence="1 2">
    <name type="scientific">Streptomyces triticirhizae</name>
    <dbReference type="NCBI Taxonomy" id="2483353"/>
    <lineage>
        <taxon>Bacteria</taxon>
        <taxon>Bacillati</taxon>
        <taxon>Actinomycetota</taxon>
        <taxon>Actinomycetes</taxon>
        <taxon>Kitasatosporales</taxon>
        <taxon>Streptomycetaceae</taxon>
        <taxon>Streptomyces</taxon>
    </lineage>
</organism>
<gene>
    <name evidence="1" type="ORF">EBN88_07725</name>
</gene>
<proteinExistence type="predicted"/>
<dbReference type="SUPFAM" id="SSF46785">
    <property type="entry name" value="Winged helix' DNA-binding domain"/>
    <property type="match status" value="1"/>
</dbReference>
<comment type="caution">
    <text evidence="1">The sequence shown here is derived from an EMBL/GenBank/DDBJ whole genome shotgun (WGS) entry which is preliminary data.</text>
</comment>
<evidence type="ECO:0000313" key="1">
    <source>
        <dbReference type="EMBL" id="RMI43211.1"/>
    </source>
</evidence>
<dbReference type="Proteomes" id="UP000278673">
    <property type="component" value="Unassembled WGS sequence"/>
</dbReference>
<name>A0A3M2M0N4_9ACTN</name>
<dbReference type="RefSeq" id="WP_122183046.1">
    <property type="nucleotide sequence ID" value="NZ_RFFJ01000027.1"/>
</dbReference>
<accession>A0A3M2M0N4</accession>
<evidence type="ECO:0000313" key="2">
    <source>
        <dbReference type="Proteomes" id="UP000278673"/>
    </source>
</evidence>